<dbReference type="Gene3D" id="1.10.260.40">
    <property type="entry name" value="lambda repressor-like DNA-binding domains"/>
    <property type="match status" value="1"/>
</dbReference>
<feature type="compositionally biased region" description="Polar residues" evidence="1">
    <location>
        <begin position="115"/>
        <end position="125"/>
    </location>
</feature>
<dbReference type="EMBL" id="BMMF01000003">
    <property type="protein sequence ID" value="GGK27754.1"/>
    <property type="molecule type" value="Genomic_DNA"/>
</dbReference>
<protein>
    <recommendedName>
        <fullName evidence="2">HTH cro/C1-type domain-containing protein</fullName>
    </recommendedName>
</protein>
<dbReference type="AlphaFoldDB" id="A0A917Q5M3"/>
<evidence type="ECO:0000313" key="4">
    <source>
        <dbReference type="Proteomes" id="UP000600449"/>
    </source>
</evidence>
<dbReference type="Proteomes" id="UP000600449">
    <property type="component" value="Unassembled WGS sequence"/>
</dbReference>
<dbReference type="InterPro" id="IPR001387">
    <property type="entry name" value="Cro/C1-type_HTH"/>
</dbReference>
<keyword evidence="4" id="KW-1185">Reference proteome</keyword>
<evidence type="ECO:0000259" key="2">
    <source>
        <dbReference type="PROSITE" id="PS50943"/>
    </source>
</evidence>
<evidence type="ECO:0000313" key="3">
    <source>
        <dbReference type="EMBL" id="GGK27754.1"/>
    </source>
</evidence>
<feature type="domain" description="HTH cro/C1-type" evidence="2">
    <location>
        <begin position="32"/>
        <end position="87"/>
    </location>
</feature>
<dbReference type="SUPFAM" id="SSF47413">
    <property type="entry name" value="lambda repressor-like DNA-binding domains"/>
    <property type="match status" value="1"/>
</dbReference>
<sequence length="137" mass="14938">MRMTSFRLDLHPRKRAGSRFLARVIEELQGALAAEKKTRGLTQQQVADLLEVNRSVVNRRVLGRDNLTVRSLAETAWALGYEPHLELRPVGAAAGANARARPPRTSSPPARTLESRVSTPSGTTSADRVIATAWAEG</sequence>
<dbReference type="InterPro" id="IPR010982">
    <property type="entry name" value="Lambda_DNA-bd_dom_sf"/>
</dbReference>
<accession>A0A917Q5M3</accession>
<gene>
    <name evidence="3" type="ORF">GCM10011322_12880</name>
</gene>
<dbReference type="GO" id="GO:0003677">
    <property type="term" value="F:DNA binding"/>
    <property type="evidence" value="ECO:0007669"/>
    <property type="project" value="InterPro"/>
</dbReference>
<evidence type="ECO:0000256" key="1">
    <source>
        <dbReference type="SAM" id="MobiDB-lite"/>
    </source>
</evidence>
<comment type="caution">
    <text evidence="3">The sequence shown here is derived from an EMBL/GenBank/DDBJ whole genome shotgun (WGS) entry which is preliminary data.</text>
</comment>
<feature type="compositionally biased region" description="Low complexity" evidence="1">
    <location>
        <begin position="92"/>
        <end position="112"/>
    </location>
</feature>
<reference evidence="3 4" key="1">
    <citation type="journal article" date="2014" name="Int. J. Syst. Evol. Microbiol.">
        <title>Complete genome sequence of Corynebacterium casei LMG S-19264T (=DSM 44701T), isolated from a smear-ripened cheese.</title>
        <authorList>
            <consortium name="US DOE Joint Genome Institute (JGI-PGF)"/>
            <person name="Walter F."/>
            <person name="Albersmeier A."/>
            <person name="Kalinowski J."/>
            <person name="Ruckert C."/>
        </authorList>
    </citation>
    <scope>NUCLEOTIDE SEQUENCE [LARGE SCALE GENOMIC DNA]</scope>
    <source>
        <strain evidence="3 4">CGMCC 1.9161</strain>
    </source>
</reference>
<organism evidence="3 4">
    <name type="scientific">Salinarimonas ramus</name>
    <dbReference type="NCBI Taxonomy" id="690164"/>
    <lineage>
        <taxon>Bacteria</taxon>
        <taxon>Pseudomonadati</taxon>
        <taxon>Pseudomonadota</taxon>
        <taxon>Alphaproteobacteria</taxon>
        <taxon>Hyphomicrobiales</taxon>
        <taxon>Salinarimonadaceae</taxon>
        <taxon>Salinarimonas</taxon>
    </lineage>
</organism>
<feature type="region of interest" description="Disordered" evidence="1">
    <location>
        <begin position="92"/>
        <end position="125"/>
    </location>
</feature>
<dbReference type="PROSITE" id="PS50943">
    <property type="entry name" value="HTH_CROC1"/>
    <property type="match status" value="1"/>
</dbReference>
<proteinExistence type="predicted"/>
<name>A0A917Q5M3_9HYPH</name>